<organism evidence="1">
    <name type="scientific">Feldmannia irregularis virus a</name>
    <dbReference type="NCBI Taxonomy" id="231992"/>
    <lineage>
        <taxon>Viruses</taxon>
        <taxon>Varidnaviria</taxon>
        <taxon>Bamfordvirae</taxon>
        <taxon>Nucleocytoviricota</taxon>
        <taxon>Megaviricetes</taxon>
        <taxon>Algavirales</taxon>
        <taxon>Phycodnaviridae</taxon>
        <taxon>Phaeovirus</taxon>
        <taxon>Phaeovirus irregularis</taxon>
    </lineage>
</organism>
<dbReference type="KEGG" id="vg:41332289"/>
<dbReference type="EMBL" id="AY225133">
    <property type="protein sequence ID" value="AAR26841.1"/>
    <property type="molecule type" value="Genomic_DNA"/>
</dbReference>
<name>Q6XM70_9PHYC</name>
<accession>Q6XM70</accession>
<dbReference type="GeneID" id="41332289"/>
<dbReference type="RefSeq" id="YP_009665693.1">
    <property type="nucleotide sequence ID" value="NC_043254.1"/>
</dbReference>
<reference evidence="1" key="2">
    <citation type="submission" date="2003-01" db="EMBL/GenBank/DDBJ databases">
        <title>Partial Nucleotide Sequence of the Feldmannia irregularis Virus FirrV-1 Genome: On the Evolution of Large Phaeoviral Genomes.</title>
        <authorList>
            <person name="Delaroque N."/>
            <person name="Knippers R."/>
            <person name="Mueller D.G."/>
            <person name="Boland W."/>
        </authorList>
    </citation>
    <scope>NUCLEOTIDE SEQUENCE</scope>
    <source>
        <strain evidence="1">FirrV-1</strain>
    </source>
</reference>
<proteinExistence type="predicted"/>
<reference evidence="1" key="1">
    <citation type="journal article" date="2003" name="J. Mol. Evol.">
        <title>Comparisons of two large phaeoviral genomes and evolutionary implications.</title>
        <authorList>
            <person name="Delaroque N."/>
            <person name="Boland W."/>
            <person name="Muller D.G."/>
            <person name="Knippers R."/>
        </authorList>
    </citation>
    <scope>NUCLEOTIDE SEQUENCE</scope>
    <source>
        <strain evidence="1">FirrV-1</strain>
    </source>
</reference>
<evidence type="ECO:0000313" key="1">
    <source>
        <dbReference type="EMBL" id="AAR26841.1"/>
    </source>
</evidence>
<sequence length="174" mass="20454">MHIDIIKQMSRNNNCHEFIENPHKDKSLPSFDAQACRGRIRHGGVKRSAAGRVMDNVLYRSKRNPETKEYEWKYHRNLLPCKKLNRRSKDNPTNYDATNCPGIDMSRRGTDKQFYVSVPEHTHSDKYSWIPREDYRQINNHYKHIAWAPSNCFSDLSSGDENLFEVRKDKASPT</sequence>
<protein>
    <submittedName>
        <fullName evidence="1">FirrV-1-A17</fullName>
    </submittedName>
</protein>